<dbReference type="InterPro" id="IPR013740">
    <property type="entry name" value="Redoxin"/>
</dbReference>
<dbReference type="InterPro" id="IPR002065">
    <property type="entry name" value="TPX"/>
</dbReference>
<dbReference type="Proteomes" id="UP000485569">
    <property type="component" value="Unassembled WGS sequence"/>
</dbReference>
<evidence type="ECO:0000256" key="4">
    <source>
        <dbReference type="ARBA" id="ARBA00023157"/>
    </source>
</evidence>
<keyword evidence="1 7" id="KW-0575">Peroxidase</keyword>
<name>A0A1V5T2I1_9BACT</name>
<sequence>MKQYIFFLMITLLLFSFSIMGTTQTNEITERNQVVTLNGGPITLIGPELKVGDFAPDFQVVAQATLIDEEMKIMNLNDFSGKIKVISVTPSLDTPVCDLQIHNFNEEASTFPIEVVVINISMDLPFAINRFCATSGIDKVIALSDYRFASFGTNWGVLIKELRLLTRALFIVDKENVIRYIEIVPDTTQAPDYEQALNALKQLIHNE</sequence>
<evidence type="ECO:0000256" key="1">
    <source>
        <dbReference type="ARBA" id="ARBA00022559"/>
    </source>
</evidence>
<evidence type="ECO:0000259" key="6">
    <source>
        <dbReference type="PROSITE" id="PS51352"/>
    </source>
</evidence>
<keyword evidence="4" id="KW-1015">Disulfide bond</keyword>
<dbReference type="PANTHER" id="PTHR43110">
    <property type="entry name" value="THIOL PEROXIDASE"/>
    <property type="match status" value="1"/>
</dbReference>
<dbReference type="PROSITE" id="PS51352">
    <property type="entry name" value="THIOREDOXIN_2"/>
    <property type="match status" value="1"/>
</dbReference>
<gene>
    <name evidence="7" type="primary">tpx</name>
    <name evidence="7" type="ORF">BWY41_00363</name>
</gene>
<accession>A0A1V5T2I1</accession>
<dbReference type="Pfam" id="PF08534">
    <property type="entry name" value="Redoxin"/>
    <property type="match status" value="1"/>
</dbReference>
<feature type="domain" description="Thioredoxin" evidence="6">
    <location>
        <begin position="49"/>
        <end position="205"/>
    </location>
</feature>
<keyword evidence="5" id="KW-0676">Redox-active center</keyword>
<evidence type="ECO:0000313" key="7">
    <source>
        <dbReference type="EMBL" id="OQA60970.1"/>
    </source>
</evidence>
<protein>
    <submittedName>
        <fullName evidence="7">Putative thiol peroxidase</fullName>
        <ecNumber evidence="7">1.11.1.-</ecNumber>
    </submittedName>
</protein>
<dbReference type="AlphaFoldDB" id="A0A1V5T2I1"/>
<dbReference type="NCBIfam" id="NF001808">
    <property type="entry name" value="PRK00522.1"/>
    <property type="match status" value="1"/>
</dbReference>
<evidence type="ECO:0000256" key="3">
    <source>
        <dbReference type="ARBA" id="ARBA00023002"/>
    </source>
</evidence>
<keyword evidence="2" id="KW-0049">Antioxidant</keyword>
<evidence type="ECO:0000256" key="2">
    <source>
        <dbReference type="ARBA" id="ARBA00022862"/>
    </source>
</evidence>
<reference evidence="7" key="1">
    <citation type="submission" date="2017-02" db="EMBL/GenBank/DDBJ databases">
        <title>Delving into the versatile metabolic prowess of the omnipresent phylum Bacteroidetes.</title>
        <authorList>
            <person name="Nobu M.K."/>
            <person name="Mei R."/>
            <person name="Narihiro T."/>
            <person name="Kuroda K."/>
            <person name="Liu W.-T."/>
        </authorList>
    </citation>
    <scope>NUCLEOTIDE SEQUENCE</scope>
    <source>
        <strain evidence="7">ADurb.Bin276</strain>
    </source>
</reference>
<dbReference type="InterPro" id="IPR050455">
    <property type="entry name" value="Tpx_Peroxidase_subfamily"/>
</dbReference>
<evidence type="ECO:0000256" key="5">
    <source>
        <dbReference type="ARBA" id="ARBA00023284"/>
    </source>
</evidence>
<dbReference type="InterPro" id="IPR013766">
    <property type="entry name" value="Thioredoxin_domain"/>
</dbReference>
<comment type="caution">
    <text evidence="7">The sequence shown here is derived from an EMBL/GenBank/DDBJ whole genome shotgun (WGS) entry which is preliminary data.</text>
</comment>
<keyword evidence="3 7" id="KW-0560">Oxidoreductase</keyword>
<dbReference type="GO" id="GO:0008379">
    <property type="term" value="F:thioredoxin peroxidase activity"/>
    <property type="evidence" value="ECO:0007669"/>
    <property type="project" value="InterPro"/>
</dbReference>
<dbReference type="Gene3D" id="3.40.30.10">
    <property type="entry name" value="Glutaredoxin"/>
    <property type="match status" value="1"/>
</dbReference>
<dbReference type="CDD" id="cd03014">
    <property type="entry name" value="PRX_Atyp2cys"/>
    <property type="match status" value="1"/>
</dbReference>
<dbReference type="PANTHER" id="PTHR43110:SF1">
    <property type="entry name" value="THIOL PEROXIDASE"/>
    <property type="match status" value="1"/>
</dbReference>
<dbReference type="EC" id="1.11.1.-" evidence="7"/>
<organism evidence="7">
    <name type="scientific">Candidatus Atribacter allofermentans</name>
    <dbReference type="NCBI Taxonomy" id="1852833"/>
    <lineage>
        <taxon>Bacteria</taxon>
        <taxon>Pseudomonadati</taxon>
        <taxon>Atribacterota</taxon>
        <taxon>Atribacteria</taxon>
        <taxon>Atribacterales</taxon>
        <taxon>Atribacteraceae</taxon>
        <taxon>Atribacter</taxon>
    </lineage>
</organism>
<dbReference type="SUPFAM" id="SSF52833">
    <property type="entry name" value="Thioredoxin-like"/>
    <property type="match status" value="1"/>
</dbReference>
<dbReference type="PROSITE" id="PS01265">
    <property type="entry name" value="TPX"/>
    <property type="match status" value="1"/>
</dbReference>
<proteinExistence type="predicted"/>
<dbReference type="EMBL" id="MWBQ01000025">
    <property type="protein sequence ID" value="OQA60970.1"/>
    <property type="molecule type" value="Genomic_DNA"/>
</dbReference>
<dbReference type="InterPro" id="IPR018219">
    <property type="entry name" value="Tpx_CS"/>
</dbReference>
<dbReference type="InterPro" id="IPR036249">
    <property type="entry name" value="Thioredoxin-like_sf"/>
</dbReference>